<feature type="chain" id="PRO_5037682146" evidence="1">
    <location>
        <begin position="22"/>
        <end position="129"/>
    </location>
</feature>
<sequence>MTTSRLLSLLALVAGAGLTQAATHLPSAIALPGRCETLVNLQHSFPPSSGSAWGWYSGSLDTTACPGGGAIHPASGPEARKILGYDGMGAALTVDLRPTQATLLIYILNTDHTLTIKDMNGHVVGTGTW</sequence>
<comment type="caution">
    <text evidence="2">The sequence shown here is derived from an EMBL/GenBank/DDBJ whole genome shotgun (WGS) entry which is preliminary data.</text>
</comment>
<gene>
    <name evidence="2" type="ORF">KAK06_15125</name>
</gene>
<evidence type="ECO:0000313" key="2">
    <source>
        <dbReference type="EMBL" id="MBQ0960285.1"/>
    </source>
</evidence>
<accession>A0A941BRE4</accession>
<name>A0A941BRE4_9BURK</name>
<protein>
    <submittedName>
        <fullName evidence="2">Uncharacterized protein</fullName>
    </submittedName>
</protein>
<proteinExistence type="predicted"/>
<evidence type="ECO:0000256" key="1">
    <source>
        <dbReference type="SAM" id="SignalP"/>
    </source>
</evidence>
<reference evidence="2" key="1">
    <citation type="submission" date="2021-04" db="EMBL/GenBank/DDBJ databases">
        <title>The genome sequence of Ideonella sp. 4Y11.</title>
        <authorList>
            <person name="Liu Y."/>
        </authorList>
    </citation>
    <scope>NUCLEOTIDE SEQUENCE</scope>
    <source>
        <strain evidence="2">4Y11</strain>
    </source>
</reference>
<evidence type="ECO:0000313" key="3">
    <source>
        <dbReference type="Proteomes" id="UP000678374"/>
    </source>
</evidence>
<keyword evidence="3" id="KW-1185">Reference proteome</keyword>
<keyword evidence="1" id="KW-0732">Signal</keyword>
<organism evidence="2 3">
    <name type="scientific">Ideonella aquatica</name>
    <dbReference type="NCBI Taxonomy" id="2824119"/>
    <lineage>
        <taxon>Bacteria</taxon>
        <taxon>Pseudomonadati</taxon>
        <taxon>Pseudomonadota</taxon>
        <taxon>Betaproteobacteria</taxon>
        <taxon>Burkholderiales</taxon>
        <taxon>Sphaerotilaceae</taxon>
        <taxon>Ideonella</taxon>
    </lineage>
</organism>
<dbReference type="AlphaFoldDB" id="A0A941BRE4"/>
<dbReference type="RefSeq" id="WP_210802956.1">
    <property type="nucleotide sequence ID" value="NZ_JAGQDE010000013.1"/>
</dbReference>
<dbReference type="Proteomes" id="UP000678374">
    <property type="component" value="Unassembled WGS sequence"/>
</dbReference>
<feature type="signal peptide" evidence="1">
    <location>
        <begin position="1"/>
        <end position="21"/>
    </location>
</feature>
<dbReference type="EMBL" id="JAGQDE010000013">
    <property type="protein sequence ID" value="MBQ0960285.1"/>
    <property type="molecule type" value="Genomic_DNA"/>
</dbReference>